<comment type="caution">
    <text evidence="2">The sequence shown here is derived from an EMBL/GenBank/DDBJ whole genome shotgun (WGS) entry which is preliminary data.</text>
</comment>
<evidence type="ECO:0000313" key="3">
    <source>
        <dbReference type="Proteomes" id="UP000244225"/>
    </source>
</evidence>
<sequence>MKTSMIAFITALLCFSIAEDALALNPIEKAESMTYKEKLLVAKTSYPFTRWRKSFRHGLKQYTKDNCEKSKQVFDDFIGGLIAIGEHAPKEEKIKLFKTAILSLNDLNNKVPGLIETGEREELCALIDRITVAAGLDPKEFAGGEGIADEWREG</sequence>
<proteinExistence type="predicted"/>
<keyword evidence="1" id="KW-0732">Signal</keyword>
<accession>A0A2T5YGD5</accession>
<dbReference type="AlphaFoldDB" id="A0A2T5YGD5"/>
<feature type="chain" id="PRO_5015681988" evidence="1">
    <location>
        <begin position="24"/>
        <end position="154"/>
    </location>
</feature>
<gene>
    <name evidence="2" type="ORF">C8N40_106169</name>
</gene>
<name>A0A2T5YGD5_9BACT</name>
<organism evidence="2 3">
    <name type="scientific">Pontibacter mucosus</name>
    <dbReference type="NCBI Taxonomy" id="1649266"/>
    <lineage>
        <taxon>Bacteria</taxon>
        <taxon>Pseudomonadati</taxon>
        <taxon>Bacteroidota</taxon>
        <taxon>Cytophagia</taxon>
        <taxon>Cytophagales</taxon>
        <taxon>Hymenobacteraceae</taxon>
        <taxon>Pontibacter</taxon>
    </lineage>
</organism>
<reference evidence="2 3" key="1">
    <citation type="submission" date="2018-04" db="EMBL/GenBank/DDBJ databases">
        <title>Genomic Encyclopedia of Archaeal and Bacterial Type Strains, Phase II (KMG-II): from individual species to whole genera.</title>
        <authorList>
            <person name="Goeker M."/>
        </authorList>
    </citation>
    <scope>NUCLEOTIDE SEQUENCE [LARGE SCALE GENOMIC DNA]</scope>
    <source>
        <strain evidence="2 3">DSM 100162</strain>
    </source>
</reference>
<evidence type="ECO:0000256" key="1">
    <source>
        <dbReference type="SAM" id="SignalP"/>
    </source>
</evidence>
<evidence type="ECO:0000313" key="2">
    <source>
        <dbReference type="EMBL" id="PTX18369.1"/>
    </source>
</evidence>
<dbReference type="EMBL" id="QBKI01000006">
    <property type="protein sequence ID" value="PTX18369.1"/>
    <property type="molecule type" value="Genomic_DNA"/>
</dbReference>
<keyword evidence="3" id="KW-1185">Reference proteome</keyword>
<dbReference type="RefSeq" id="WP_108212240.1">
    <property type="nucleotide sequence ID" value="NZ_QBKI01000006.1"/>
</dbReference>
<feature type="signal peptide" evidence="1">
    <location>
        <begin position="1"/>
        <end position="23"/>
    </location>
</feature>
<protein>
    <submittedName>
        <fullName evidence="2">Uncharacterized protein</fullName>
    </submittedName>
</protein>
<dbReference type="Proteomes" id="UP000244225">
    <property type="component" value="Unassembled WGS sequence"/>
</dbReference>